<evidence type="ECO:0000256" key="2">
    <source>
        <dbReference type="ARBA" id="ARBA00022801"/>
    </source>
</evidence>
<keyword evidence="5" id="KW-1185">Reference proteome</keyword>
<dbReference type="RefSeq" id="WP_073095358.1">
    <property type="nucleotide sequence ID" value="NZ_FRCY01000009.1"/>
</dbReference>
<dbReference type="GO" id="GO:0016787">
    <property type="term" value="F:hydrolase activity"/>
    <property type="evidence" value="ECO:0007669"/>
    <property type="project" value="UniProtKB-KW"/>
</dbReference>
<feature type="domain" description="Phospholipase/carboxylesterase/thioesterase" evidence="3">
    <location>
        <begin position="13"/>
        <end position="201"/>
    </location>
</feature>
<comment type="similarity">
    <text evidence="1">Belongs to the AB hydrolase superfamily. AB hydrolase 2 family.</text>
</comment>
<dbReference type="PANTHER" id="PTHR10655">
    <property type="entry name" value="LYSOPHOSPHOLIPASE-RELATED"/>
    <property type="match status" value="1"/>
</dbReference>
<name>A0A1M7PJA5_9BACT</name>
<dbReference type="InterPro" id="IPR050565">
    <property type="entry name" value="LYPA1-2/EST-like"/>
</dbReference>
<proteinExistence type="inferred from homology"/>
<dbReference type="PANTHER" id="PTHR10655:SF17">
    <property type="entry name" value="LYSOPHOSPHOLIPASE-LIKE PROTEIN 1"/>
    <property type="match status" value="1"/>
</dbReference>
<reference evidence="4 5" key="1">
    <citation type="submission" date="2016-11" db="EMBL/GenBank/DDBJ databases">
        <authorList>
            <person name="Jaros S."/>
            <person name="Januszkiewicz K."/>
            <person name="Wedrychowicz H."/>
        </authorList>
    </citation>
    <scope>NUCLEOTIDE SEQUENCE [LARGE SCALE GENOMIC DNA]</scope>
    <source>
        <strain evidence="4 5">CGMCC 1.6102</strain>
    </source>
</reference>
<dbReference type="SUPFAM" id="SSF53474">
    <property type="entry name" value="alpha/beta-Hydrolases"/>
    <property type="match status" value="1"/>
</dbReference>
<evidence type="ECO:0000256" key="1">
    <source>
        <dbReference type="ARBA" id="ARBA00006499"/>
    </source>
</evidence>
<dbReference type="AlphaFoldDB" id="A0A1M7PJA5"/>
<evidence type="ECO:0000313" key="4">
    <source>
        <dbReference type="EMBL" id="SHN17082.1"/>
    </source>
</evidence>
<dbReference type="Pfam" id="PF02230">
    <property type="entry name" value="Abhydrolase_2"/>
    <property type="match status" value="1"/>
</dbReference>
<sequence length="205" mass="22542">MEELVSAGRSLRDARKIAILIHGRGANAAGMLGVADALAMEDFALLAPQAPGNTWYPFGFMVPESENEPYLSRSLKLIENSVQQVLDHHRSLQELYFVGFSQGACLALEYVARHPSAYGGVIAFTGGLIGQTLAEDRYQGDLRNTPVFIGAGRNDFHVPFSRIEATDRILGQMGARVKVAGFDDRLHSIREDEIDMARQFVLDFG</sequence>
<dbReference type="STRING" id="388280.SAMN04488057_10931"/>
<gene>
    <name evidence="4" type="ORF">SAMN04488057_10931</name>
</gene>
<evidence type="ECO:0000259" key="3">
    <source>
        <dbReference type="Pfam" id="PF02230"/>
    </source>
</evidence>
<keyword evidence="2" id="KW-0378">Hydrolase</keyword>
<dbReference type="Gene3D" id="3.40.50.1820">
    <property type="entry name" value="alpha/beta hydrolase"/>
    <property type="match status" value="1"/>
</dbReference>
<dbReference type="InterPro" id="IPR003140">
    <property type="entry name" value="PLipase/COase/thioEstase"/>
</dbReference>
<dbReference type="OrthoDB" id="9801763at2"/>
<evidence type="ECO:0000313" key="5">
    <source>
        <dbReference type="Proteomes" id="UP000184513"/>
    </source>
</evidence>
<accession>A0A1M7PJA5</accession>
<dbReference type="EMBL" id="FRCY01000009">
    <property type="protein sequence ID" value="SHN17082.1"/>
    <property type="molecule type" value="Genomic_DNA"/>
</dbReference>
<organism evidence="4 5">
    <name type="scientific">Cyclobacterium lianum</name>
    <dbReference type="NCBI Taxonomy" id="388280"/>
    <lineage>
        <taxon>Bacteria</taxon>
        <taxon>Pseudomonadati</taxon>
        <taxon>Bacteroidota</taxon>
        <taxon>Cytophagia</taxon>
        <taxon>Cytophagales</taxon>
        <taxon>Cyclobacteriaceae</taxon>
        <taxon>Cyclobacterium</taxon>
    </lineage>
</organism>
<dbReference type="InterPro" id="IPR029058">
    <property type="entry name" value="AB_hydrolase_fold"/>
</dbReference>
<dbReference type="Proteomes" id="UP000184513">
    <property type="component" value="Unassembled WGS sequence"/>
</dbReference>
<protein>
    <submittedName>
        <fullName evidence="4">Phospholipase/carboxylesterase</fullName>
    </submittedName>
</protein>